<evidence type="ECO:0000313" key="4">
    <source>
        <dbReference type="Proteomes" id="UP001597472"/>
    </source>
</evidence>
<feature type="domain" description="DUF4440" evidence="2">
    <location>
        <begin position="33"/>
        <end position="141"/>
    </location>
</feature>
<feature type="signal peptide" evidence="1">
    <location>
        <begin position="1"/>
        <end position="18"/>
    </location>
</feature>
<sequence length="147" mass="16842">MKTLFIICCFLLSNSLVAQKSRSDTNNIHIKAIRQVLETQQDAWNNFNLEGFMEGYWKNDSLQFYGSNGITNGWQKTLNNYKKGYPSQAHTGRLQFTLKSIMPIEKQSYYVMGSYHLTRSVGNAEGDFLLVLKKIDGAWKIIADMSN</sequence>
<dbReference type="InterPro" id="IPR027843">
    <property type="entry name" value="DUF4440"/>
</dbReference>
<evidence type="ECO:0000259" key="2">
    <source>
        <dbReference type="Pfam" id="PF14534"/>
    </source>
</evidence>
<keyword evidence="4" id="KW-1185">Reference proteome</keyword>
<dbReference type="Proteomes" id="UP001597472">
    <property type="component" value="Unassembled WGS sequence"/>
</dbReference>
<evidence type="ECO:0000313" key="3">
    <source>
        <dbReference type="EMBL" id="MFD2551137.1"/>
    </source>
</evidence>
<reference evidence="4" key="1">
    <citation type="journal article" date="2019" name="Int. J. Syst. Evol. Microbiol.">
        <title>The Global Catalogue of Microorganisms (GCM) 10K type strain sequencing project: providing services to taxonomists for standard genome sequencing and annotation.</title>
        <authorList>
            <consortium name="The Broad Institute Genomics Platform"/>
            <consortium name="The Broad Institute Genome Sequencing Center for Infectious Disease"/>
            <person name="Wu L."/>
            <person name="Ma J."/>
        </authorList>
    </citation>
    <scope>NUCLEOTIDE SEQUENCE [LARGE SCALE GENOMIC DNA]</scope>
    <source>
        <strain evidence="4">KCTC 42587</strain>
    </source>
</reference>
<dbReference type="Pfam" id="PF14534">
    <property type="entry name" value="DUF4440"/>
    <property type="match status" value="1"/>
</dbReference>
<dbReference type="Gene3D" id="3.10.450.50">
    <property type="match status" value="1"/>
</dbReference>
<feature type="chain" id="PRO_5046637157" evidence="1">
    <location>
        <begin position="19"/>
        <end position="147"/>
    </location>
</feature>
<organism evidence="3 4">
    <name type="scientific">Bizionia sediminis</name>
    <dbReference type="NCBI Taxonomy" id="1737064"/>
    <lineage>
        <taxon>Bacteria</taxon>
        <taxon>Pseudomonadati</taxon>
        <taxon>Bacteroidota</taxon>
        <taxon>Flavobacteriia</taxon>
        <taxon>Flavobacteriales</taxon>
        <taxon>Flavobacteriaceae</taxon>
        <taxon>Bizionia</taxon>
    </lineage>
</organism>
<dbReference type="InterPro" id="IPR032710">
    <property type="entry name" value="NTF2-like_dom_sf"/>
</dbReference>
<dbReference type="SUPFAM" id="SSF54427">
    <property type="entry name" value="NTF2-like"/>
    <property type="match status" value="1"/>
</dbReference>
<keyword evidence="1" id="KW-0732">Signal</keyword>
<accession>A0ABW5KQK5</accession>
<proteinExistence type="predicted"/>
<protein>
    <submittedName>
        <fullName evidence="3">YybH family protein</fullName>
    </submittedName>
</protein>
<gene>
    <name evidence="3" type="ORF">ACFSQP_04850</name>
</gene>
<evidence type="ECO:0000256" key="1">
    <source>
        <dbReference type="SAM" id="SignalP"/>
    </source>
</evidence>
<comment type="caution">
    <text evidence="3">The sequence shown here is derived from an EMBL/GenBank/DDBJ whole genome shotgun (WGS) entry which is preliminary data.</text>
</comment>
<name>A0ABW5KQK5_9FLAO</name>
<dbReference type="EMBL" id="JBHULS010000002">
    <property type="protein sequence ID" value="MFD2551137.1"/>
    <property type="molecule type" value="Genomic_DNA"/>
</dbReference>
<dbReference type="RefSeq" id="WP_376892243.1">
    <property type="nucleotide sequence ID" value="NZ_JBHULS010000002.1"/>
</dbReference>